<dbReference type="SUPFAM" id="SSF53756">
    <property type="entry name" value="UDP-Glycosyltransferase/glycogen phosphorylase"/>
    <property type="match status" value="1"/>
</dbReference>
<gene>
    <name evidence="2" type="ORF">A9P98_12170</name>
</gene>
<protein>
    <submittedName>
        <fullName evidence="2">Glycosyl transferase</fullName>
    </submittedName>
</protein>
<accession>A0A853MIP1</accession>
<comment type="caution">
    <text evidence="2">The sequence shown here is derived from an EMBL/GenBank/DDBJ whole genome shotgun (WGS) entry which is preliminary data.</text>
</comment>
<keyword evidence="2" id="KW-0808">Transferase</keyword>
<dbReference type="RefSeq" id="WP_006279006.1">
    <property type="nucleotide sequence ID" value="NZ_ACYA01000087.1"/>
</dbReference>
<dbReference type="GO" id="GO:0016740">
    <property type="term" value="F:transferase activity"/>
    <property type="evidence" value="ECO:0007669"/>
    <property type="project" value="UniProtKB-KW"/>
</dbReference>
<sequence>MKIIHINHSDILGGASRAAYRIHKALRLHGVNSTMAVNVAQSGDWTVNGHKTKLGKILAKIRPQIGALFQQIFQTENKVLHSPAIIPSTWVKRLNASDGDILHLHWLNGEMLSISDIGNLDKPIVWTLHDMWAFCGAEHYTEEFRWREGYWKDNRPDYEGGFDLNRWTWNRKIKRWKKPLQIVTPSQWLADCVAKSHLMHNWPVKVIPYAIDTKIWQPFDKNLARKLLDLPTDVPLLLFGAVGGDRDPRKGFDLLRSALNLLRGQFAGLELVVFGKLEPREPIDLGFPIQYTGHLHDDLSLRILYSAADAMVIPSRQDNLPNTGLEAHACATPVIAFNIGGLPDIVEHGKTGYLAKAFHADDLAVGIQWVLSDHSRLSDLGLAARERAIGRWANNLIADQYCKVYNEVLQKN</sequence>
<evidence type="ECO:0000313" key="3">
    <source>
        <dbReference type="Proteomes" id="UP000093903"/>
    </source>
</evidence>
<dbReference type="Gene3D" id="3.40.50.2000">
    <property type="entry name" value="Glycogen Phosphorylase B"/>
    <property type="match status" value="2"/>
</dbReference>
<dbReference type="InterPro" id="IPR028098">
    <property type="entry name" value="Glyco_trans_4-like_N"/>
</dbReference>
<evidence type="ECO:0000313" key="2">
    <source>
        <dbReference type="EMBL" id="OBU76968.1"/>
    </source>
</evidence>
<dbReference type="CDD" id="cd03825">
    <property type="entry name" value="GT4_WcaC-like"/>
    <property type="match status" value="1"/>
</dbReference>
<dbReference type="Pfam" id="PF13692">
    <property type="entry name" value="Glyco_trans_1_4"/>
    <property type="match status" value="1"/>
</dbReference>
<dbReference type="Pfam" id="PF13439">
    <property type="entry name" value="Glyco_transf_4"/>
    <property type="match status" value="1"/>
</dbReference>
<name>A0A853MIP1_9CYAN</name>
<dbReference type="EMBL" id="LYXA01000001">
    <property type="protein sequence ID" value="OBU76968.1"/>
    <property type="molecule type" value="Genomic_DNA"/>
</dbReference>
<feature type="domain" description="Glycosyltransferase subfamily 4-like N-terminal" evidence="1">
    <location>
        <begin position="13"/>
        <end position="214"/>
    </location>
</feature>
<organism evidence="2 3">
    <name type="scientific">Cylindrospermopsis raciborskii CS-505</name>
    <dbReference type="NCBI Taxonomy" id="533240"/>
    <lineage>
        <taxon>Bacteria</taxon>
        <taxon>Bacillati</taxon>
        <taxon>Cyanobacteriota</taxon>
        <taxon>Cyanophyceae</taxon>
        <taxon>Nostocales</taxon>
        <taxon>Aphanizomenonaceae</taxon>
        <taxon>Cylindrospermopsis</taxon>
    </lineage>
</organism>
<evidence type="ECO:0000259" key="1">
    <source>
        <dbReference type="Pfam" id="PF13439"/>
    </source>
</evidence>
<dbReference type="AlphaFoldDB" id="A0A853MIP1"/>
<dbReference type="PANTHER" id="PTHR12526:SF637">
    <property type="entry name" value="GLYCOSYLTRANSFERASE EPSF-RELATED"/>
    <property type="match status" value="1"/>
</dbReference>
<dbReference type="PANTHER" id="PTHR12526">
    <property type="entry name" value="GLYCOSYLTRANSFERASE"/>
    <property type="match status" value="1"/>
</dbReference>
<proteinExistence type="predicted"/>
<dbReference type="Proteomes" id="UP000093903">
    <property type="component" value="Unassembled WGS sequence"/>
</dbReference>
<reference evidence="2 3" key="1">
    <citation type="submission" date="2016-05" db="EMBL/GenBank/DDBJ databases">
        <title>First complete genome of the cyanobacterium Cylindrospermopsis raciborskii CS505, containing a circular chromosome and a single extrachromosomal element.</title>
        <authorList>
            <person name="Fuentes J."/>
            <person name="Tamames J."/>
            <person name="Allen E."/>
            <person name="Plominski A."/>
            <person name="Vasquez M."/>
        </authorList>
    </citation>
    <scope>NUCLEOTIDE SEQUENCE [LARGE SCALE GENOMIC DNA]</scope>
    <source>
        <strain evidence="2 3">CS505</strain>
    </source>
</reference>